<dbReference type="AlphaFoldDB" id="A0A0F8ZHB1"/>
<sequence length="49" mass="5976">MSKLEDLKKELKEHWKRTEKERKHTHSGILYKKFLKNNGVDIKTNIRII</sequence>
<comment type="caution">
    <text evidence="1">The sequence shown here is derived from an EMBL/GenBank/DDBJ whole genome shotgun (WGS) entry which is preliminary data.</text>
</comment>
<name>A0A0F8ZHB1_9ZZZZ</name>
<accession>A0A0F8ZHB1</accession>
<organism evidence="1">
    <name type="scientific">marine sediment metagenome</name>
    <dbReference type="NCBI Taxonomy" id="412755"/>
    <lineage>
        <taxon>unclassified sequences</taxon>
        <taxon>metagenomes</taxon>
        <taxon>ecological metagenomes</taxon>
    </lineage>
</organism>
<evidence type="ECO:0000313" key="1">
    <source>
        <dbReference type="EMBL" id="KKK59351.1"/>
    </source>
</evidence>
<dbReference type="EMBL" id="LAZR01063521">
    <property type="protein sequence ID" value="KKK59351.1"/>
    <property type="molecule type" value="Genomic_DNA"/>
</dbReference>
<gene>
    <name evidence="1" type="ORF">LCGC14_3035260</name>
</gene>
<reference evidence="1" key="1">
    <citation type="journal article" date="2015" name="Nature">
        <title>Complex archaea that bridge the gap between prokaryotes and eukaryotes.</title>
        <authorList>
            <person name="Spang A."/>
            <person name="Saw J.H."/>
            <person name="Jorgensen S.L."/>
            <person name="Zaremba-Niedzwiedzka K."/>
            <person name="Martijn J."/>
            <person name="Lind A.E."/>
            <person name="van Eijk R."/>
            <person name="Schleper C."/>
            <person name="Guy L."/>
            <person name="Ettema T.J."/>
        </authorList>
    </citation>
    <scope>NUCLEOTIDE SEQUENCE</scope>
</reference>
<proteinExistence type="predicted"/>
<protein>
    <submittedName>
        <fullName evidence="1">Uncharacterized protein</fullName>
    </submittedName>
</protein>